<name>A0A0E9WZB1_ANGAN</name>
<proteinExistence type="predicted"/>
<reference evidence="1" key="2">
    <citation type="journal article" date="2015" name="Fish Shellfish Immunol.">
        <title>Early steps in the European eel (Anguilla anguilla)-Vibrio vulnificus interaction in the gills: Role of the RtxA13 toxin.</title>
        <authorList>
            <person name="Callol A."/>
            <person name="Pajuelo D."/>
            <person name="Ebbesson L."/>
            <person name="Teles M."/>
            <person name="MacKenzie S."/>
            <person name="Amaro C."/>
        </authorList>
    </citation>
    <scope>NUCLEOTIDE SEQUENCE</scope>
</reference>
<reference evidence="1" key="1">
    <citation type="submission" date="2014-11" db="EMBL/GenBank/DDBJ databases">
        <authorList>
            <person name="Amaro Gonzalez C."/>
        </authorList>
    </citation>
    <scope>NUCLEOTIDE SEQUENCE</scope>
</reference>
<dbReference type="EMBL" id="GBXM01012770">
    <property type="protein sequence ID" value="JAH95807.1"/>
    <property type="molecule type" value="Transcribed_RNA"/>
</dbReference>
<dbReference type="AlphaFoldDB" id="A0A0E9WZB1"/>
<organism evidence="1">
    <name type="scientific">Anguilla anguilla</name>
    <name type="common">European freshwater eel</name>
    <name type="synonym">Muraena anguilla</name>
    <dbReference type="NCBI Taxonomy" id="7936"/>
    <lineage>
        <taxon>Eukaryota</taxon>
        <taxon>Metazoa</taxon>
        <taxon>Chordata</taxon>
        <taxon>Craniata</taxon>
        <taxon>Vertebrata</taxon>
        <taxon>Euteleostomi</taxon>
        <taxon>Actinopterygii</taxon>
        <taxon>Neopterygii</taxon>
        <taxon>Teleostei</taxon>
        <taxon>Anguilliformes</taxon>
        <taxon>Anguillidae</taxon>
        <taxon>Anguilla</taxon>
    </lineage>
</organism>
<evidence type="ECO:0000313" key="1">
    <source>
        <dbReference type="EMBL" id="JAH95807.1"/>
    </source>
</evidence>
<protein>
    <submittedName>
        <fullName evidence="1">Uncharacterized protein</fullName>
    </submittedName>
</protein>
<accession>A0A0E9WZB1</accession>
<sequence>MRANSSSCDRMARPRPTPHILIGAQWCLLDPGCRGQDLFLERSYSQQSVQRSLLIQLLLQFHRIMCNIETGKFRT</sequence>